<dbReference type="Gene3D" id="3.30.420.10">
    <property type="entry name" value="Ribonuclease H-like superfamily/Ribonuclease H"/>
    <property type="match status" value="1"/>
</dbReference>
<name>A0A813C1B4_9DINO</name>
<dbReference type="OrthoDB" id="422005at2759"/>
<protein>
    <submittedName>
        <fullName evidence="2">Uncharacterized protein</fullName>
    </submittedName>
</protein>
<sequence length="444" mass="48775">MTVQGARNIVEAHVHPAIEAVSHDGQGQGKFRAAQVSVIRSGNLFQDLPPHPIVPEGPVGEALLLQLAREQESSEMLDFLDRYLLRSSLDCPFLVLSEGQLVESVPAPSVQDLQRLKQLVRNCIDTCEEYGAALLVDFEGEMPGHGGEVSIAQVQFTQVLDLKTLSPLRLNPLQRFQCPGFLLDLRCPSGVEIIRQVMGSQKILKILWGAQGDCQCLMYQLRPFYIGVYPMATLDAQVAFDASVLIGMAKMLQTVPSETTGGLPIKEDQINWDASHCENKRALEVPLSRESALYAVDDLHRIEAIVGTKLPPSGSYAAALQHTAQMLLGLRQDPCGLSTLEQDLRWLEKRDGTKKMVKAVQIARHCISVQLRFSLGGRDNSIEAYPEVNLSIQTALARANEVLQTQNVHVPPDLSFNNDHPSPSGSGVSWGTPSDLYNPAEVFQ</sequence>
<dbReference type="AlphaFoldDB" id="A0A813C1B4"/>
<organism evidence="2 3">
    <name type="scientific">Symbiodinium necroappetens</name>
    <dbReference type="NCBI Taxonomy" id="1628268"/>
    <lineage>
        <taxon>Eukaryota</taxon>
        <taxon>Sar</taxon>
        <taxon>Alveolata</taxon>
        <taxon>Dinophyceae</taxon>
        <taxon>Suessiales</taxon>
        <taxon>Symbiodiniaceae</taxon>
        <taxon>Symbiodinium</taxon>
    </lineage>
</organism>
<dbReference type="InterPro" id="IPR036397">
    <property type="entry name" value="RNaseH_sf"/>
</dbReference>
<dbReference type="GO" id="GO:0003676">
    <property type="term" value="F:nucleic acid binding"/>
    <property type="evidence" value="ECO:0007669"/>
    <property type="project" value="InterPro"/>
</dbReference>
<comment type="caution">
    <text evidence="2">The sequence shown here is derived from an EMBL/GenBank/DDBJ whole genome shotgun (WGS) entry which is preliminary data.</text>
</comment>
<proteinExistence type="predicted"/>
<evidence type="ECO:0000256" key="1">
    <source>
        <dbReference type="SAM" id="MobiDB-lite"/>
    </source>
</evidence>
<accession>A0A813C1B4</accession>
<keyword evidence="3" id="KW-1185">Reference proteome</keyword>
<evidence type="ECO:0000313" key="2">
    <source>
        <dbReference type="EMBL" id="CAE7938103.1"/>
    </source>
</evidence>
<feature type="region of interest" description="Disordered" evidence="1">
    <location>
        <begin position="410"/>
        <end position="433"/>
    </location>
</feature>
<feature type="compositionally biased region" description="Polar residues" evidence="1">
    <location>
        <begin position="415"/>
        <end position="432"/>
    </location>
</feature>
<evidence type="ECO:0000313" key="3">
    <source>
        <dbReference type="Proteomes" id="UP000601435"/>
    </source>
</evidence>
<dbReference type="Proteomes" id="UP000601435">
    <property type="component" value="Unassembled WGS sequence"/>
</dbReference>
<gene>
    <name evidence="2" type="ORF">SNEC2469_LOCUS33022</name>
</gene>
<dbReference type="EMBL" id="CAJNJA010085541">
    <property type="protein sequence ID" value="CAE7938103.1"/>
    <property type="molecule type" value="Genomic_DNA"/>
</dbReference>
<reference evidence="2" key="1">
    <citation type="submission" date="2021-02" db="EMBL/GenBank/DDBJ databases">
        <authorList>
            <person name="Dougan E. K."/>
            <person name="Rhodes N."/>
            <person name="Thang M."/>
            <person name="Chan C."/>
        </authorList>
    </citation>
    <scope>NUCLEOTIDE SEQUENCE</scope>
</reference>